<feature type="chain" id="PRO_5025374886" evidence="1">
    <location>
        <begin position="20"/>
        <end position="466"/>
    </location>
</feature>
<proteinExistence type="predicted"/>
<feature type="signal peptide" evidence="1">
    <location>
        <begin position="1"/>
        <end position="19"/>
    </location>
</feature>
<sequence length="466" mass="52966">MRVAALTVLLALGACGTIAATRYEQVPAARYEQRTGALSDVEMNMARTAWKYFENNTQPETGLVNAVDGYPSTTMWDTASYIGALVAARELGIITPKQAYDRFSALIRSLNELKLFRNELPNKVYHTKTREMTDYGNKPGEIGFSALDLGRLLVWLKIVKERYPEHAEDIDRFVLRWNFEHVVDRSGTMYGANLDKEKKVQYVQEGRLGYEEYSAKGFQLWGISTEMASRPEPYETVTTHGVSVPFDSRDSRETSQHNYVVSESYVLDGIEFNWDLALDRGTDIKRHSHDWMENFAHRVYQAQENRYRDTGILTARSEHQLDQEPYFAYDTVYTDGFTWNTITDTGKHVPQFAAVSLKAALGMWVLWKSDYTDVLFRSIVNTYDPQKGYYEAILENGKGPIKAFTANNNGILLEALLYKAQGKLLKWGGRGKGMWEKTLDQAYGTDAATRYSFRRVGAEACPAASC</sequence>
<protein>
    <submittedName>
        <fullName evidence="3">DUF3131 domain-containing protein</fullName>
    </submittedName>
</protein>
<dbReference type="InterPro" id="IPR021478">
    <property type="entry name" value="DUF3131"/>
</dbReference>
<comment type="caution">
    <text evidence="3">The sequence shown here is derived from an EMBL/GenBank/DDBJ whole genome shotgun (WGS) entry which is preliminary data.</text>
</comment>
<evidence type="ECO:0000256" key="1">
    <source>
        <dbReference type="SAM" id="SignalP"/>
    </source>
</evidence>
<dbReference type="PROSITE" id="PS51257">
    <property type="entry name" value="PROKAR_LIPOPROTEIN"/>
    <property type="match status" value="1"/>
</dbReference>
<dbReference type="Proteomes" id="UP000482155">
    <property type="component" value="Unassembled WGS sequence"/>
</dbReference>
<evidence type="ECO:0000259" key="2">
    <source>
        <dbReference type="Pfam" id="PF11329"/>
    </source>
</evidence>
<feature type="domain" description="DUF3131" evidence="2">
    <location>
        <begin position="45"/>
        <end position="422"/>
    </location>
</feature>
<evidence type="ECO:0000313" key="3">
    <source>
        <dbReference type="EMBL" id="NEX63924.1"/>
    </source>
</evidence>
<keyword evidence="1" id="KW-0732">Signal</keyword>
<keyword evidence="4" id="KW-1185">Reference proteome</keyword>
<dbReference type="AlphaFoldDB" id="A0A6B3STD1"/>
<dbReference type="Pfam" id="PF11329">
    <property type="entry name" value="DUF3131"/>
    <property type="match status" value="1"/>
</dbReference>
<organism evidence="3 4">
    <name type="scientific">Noviherbaspirillum galbum</name>
    <dbReference type="NCBI Taxonomy" id="2709383"/>
    <lineage>
        <taxon>Bacteria</taxon>
        <taxon>Pseudomonadati</taxon>
        <taxon>Pseudomonadota</taxon>
        <taxon>Betaproteobacteria</taxon>
        <taxon>Burkholderiales</taxon>
        <taxon>Oxalobacteraceae</taxon>
        <taxon>Noviherbaspirillum</taxon>
    </lineage>
</organism>
<dbReference type="EMBL" id="JAAIVB010000078">
    <property type="protein sequence ID" value="NEX63924.1"/>
    <property type="molecule type" value="Genomic_DNA"/>
</dbReference>
<evidence type="ECO:0000313" key="4">
    <source>
        <dbReference type="Proteomes" id="UP000482155"/>
    </source>
</evidence>
<gene>
    <name evidence="3" type="ORF">G3574_22820</name>
</gene>
<dbReference type="Gene3D" id="1.50.10.140">
    <property type="match status" value="1"/>
</dbReference>
<name>A0A6B3STD1_9BURK</name>
<reference evidence="3 4" key="1">
    <citation type="submission" date="2020-02" db="EMBL/GenBank/DDBJ databases">
        <authorList>
            <person name="Kim M.K."/>
        </authorList>
    </citation>
    <scope>NUCLEOTIDE SEQUENCE [LARGE SCALE GENOMIC DNA]</scope>
    <source>
        <strain evidence="3 4">17J57-3</strain>
    </source>
</reference>
<accession>A0A6B3STD1</accession>